<dbReference type="AlphaFoldDB" id="A0A9P7N1S1"/>
<accession>A0A9P7N1S1</accession>
<name>A0A9P7N1S1_9HYPO</name>
<sequence>MDAGTSMAYVRLGRESPVCPASSLVVPEEEELFYYIFDWDRYCKSTRELDTTEEPSHHLPGHQTPLPLPLPQSLSKLKTLLPPTSLDLDHLAINLLHPDLVDMSTRLPSHDDMATISDYSGHSTPDLIQEGGSASPSDHSGSVFLDHSEERTVPFNVALARVPEQRDDDDDDDEWTYPPLETVAVVDPAKAAHRGCYPPPQSPHIAVREEHIDLQAAQSAGTKRRRSIKDIEKRPRQLVDPLQTADVRKSGACVPCRVTKTRCHESGVCPTCRKAFPNHAHLVCTRMAPVTAWPVMAKVPDARGLTFSADFWSSFAAEEHYLCSGPRFFTGSPRDISILFSGDKLSPSLYATVQAYRSTNSQEETGSPRTAAFPREKVPSYSRLENWVEKQMELENGPEFSLVLQNFLRVYSKDGLRKLPK</sequence>
<dbReference type="EMBL" id="SRPW01004205">
    <property type="protein sequence ID" value="KAG5984431.1"/>
    <property type="molecule type" value="Genomic_DNA"/>
</dbReference>
<dbReference type="OrthoDB" id="5426982at2759"/>
<reference evidence="2" key="1">
    <citation type="journal article" date="2020" name="bioRxiv">
        <title>Whole genome comparisons of ergot fungi reveals the divergence and evolution of species within the genus Claviceps are the result of varying mechanisms driving genome evolution and host range expansion.</title>
        <authorList>
            <person name="Wyka S.A."/>
            <person name="Mondo S.J."/>
            <person name="Liu M."/>
            <person name="Dettman J."/>
            <person name="Nalam V."/>
            <person name="Broders K.D."/>
        </authorList>
    </citation>
    <scope>NUCLEOTIDE SEQUENCE</scope>
    <source>
        <strain evidence="2">CCC 602</strain>
    </source>
</reference>
<proteinExistence type="predicted"/>
<evidence type="ECO:0000313" key="2">
    <source>
        <dbReference type="EMBL" id="KAG5984431.1"/>
    </source>
</evidence>
<dbReference type="Proteomes" id="UP000748025">
    <property type="component" value="Unassembled WGS sequence"/>
</dbReference>
<feature type="non-terminal residue" evidence="2">
    <location>
        <position position="421"/>
    </location>
</feature>
<keyword evidence="3" id="KW-1185">Reference proteome</keyword>
<protein>
    <submittedName>
        <fullName evidence="2">Uncharacterized protein</fullName>
    </submittedName>
</protein>
<evidence type="ECO:0000313" key="3">
    <source>
        <dbReference type="Proteomes" id="UP000748025"/>
    </source>
</evidence>
<organism evidence="2 3">
    <name type="scientific">Claviceps pusilla</name>
    <dbReference type="NCBI Taxonomy" id="123648"/>
    <lineage>
        <taxon>Eukaryota</taxon>
        <taxon>Fungi</taxon>
        <taxon>Dikarya</taxon>
        <taxon>Ascomycota</taxon>
        <taxon>Pezizomycotina</taxon>
        <taxon>Sordariomycetes</taxon>
        <taxon>Hypocreomycetidae</taxon>
        <taxon>Hypocreales</taxon>
        <taxon>Clavicipitaceae</taxon>
        <taxon>Claviceps</taxon>
    </lineage>
</organism>
<gene>
    <name evidence="2" type="ORF">E4U43_006172</name>
</gene>
<evidence type="ECO:0000256" key="1">
    <source>
        <dbReference type="SAM" id="MobiDB-lite"/>
    </source>
</evidence>
<comment type="caution">
    <text evidence="2">The sequence shown here is derived from an EMBL/GenBank/DDBJ whole genome shotgun (WGS) entry which is preliminary data.</text>
</comment>
<feature type="region of interest" description="Disordered" evidence="1">
    <location>
        <begin position="118"/>
        <end position="142"/>
    </location>
</feature>